<gene>
    <name evidence="1" type="ORF">HUJ06_017423</name>
</gene>
<protein>
    <submittedName>
        <fullName evidence="1">Uncharacterized protein</fullName>
    </submittedName>
</protein>
<keyword evidence="2" id="KW-1185">Reference proteome</keyword>
<reference evidence="1 2" key="1">
    <citation type="journal article" date="2020" name="Mol. Biol. Evol.">
        <title>Distinct Expression and Methylation Patterns for Genes with Different Fates following a Single Whole-Genome Duplication in Flowering Plants.</title>
        <authorList>
            <person name="Shi T."/>
            <person name="Rahmani R.S."/>
            <person name="Gugger P.F."/>
            <person name="Wang M."/>
            <person name="Li H."/>
            <person name="Zhang Y."/>
            <person name="Li Z."/>
            <person name="Wang Q."/>
            <person name="Van de Peer Y."/>
            <person name="Marchal K."/>
            <person name="Chen J."/>
        </authorList>
    </citation>
    <scope>NUCLEOTIDE SEQUENCE [LARGE SCALE GENOMIC DNA]</scope>
    <source>
        <tissue evidence="1">Leaf</tissue>
    </source>
</reference>
<accession>A0A822ZXA9</accession>
<name>A0A822ZXA9_NELNU</name>
<dbReference type="Proteomes" id="UP000607653">
    <property type="component" value="Unassembled WGS sequence"/>
</dbReference>
<organism evidence="1 2">
    <name type="scientific">Nelumbo nucifera</name>
    <name type="common">Sacred lotus</name>
    <dbReference type="NCBI Taxonomy" id="4432"/>
    <lineage>
        <taxon>Eukaryota</taxon>
        <taxon>Viridiplantae</taxon>
        <taxon>Streptophyta</taxon>
        <taxon>Embryophyta</taxon>
        <taxon>Tracheophyta</taxon>
        <taxon>Spermatophyta</taxon>
        <taxon>Magnoliopsida</taxon>
        <taxon>Proteales</taxon>
        <taxon>Nelumbonaceae</taxon>
        <taxon>Nelumbo</taxon>
    </lineage>
</organism>
<dbReference type="AlphaFoldDB" id="A0A822ZXA9"/>
<comment type="caution">
    <text evidence="1">The sequence shown here is derived from an EMBL/GenBank/DDBJ whole genome shotgun (WGS) entry which is preliminary data.</text>
</comment>
<evidence type="ECO:0000313" key="1">
    <source>
        <dbReference type="EMBL" id="DAD47486.1"/>
    </source>
</evidence>
<sequence>MNFVLQKKIEKRKTSMSKFSYYRQKALSKAGAEVEASSPRRKTGSFCILYPMRVRNLDSS</sequence>
<evidence type="ECO:0000313" key="2">
    <source>
        <dbReference type="Proteomes" id="UP000607653"/>
    </source>
</evidence>
<proteinExistence type="predicted"/>
<dbReference type="EMBL" id="DUZY01000008">
    <property type="protein sequence ID" value="DAD47486.1"/>
    <property type="molecule type" value="Genomic_DNA"/>
</dbReference>